<evidence type="ECO:0000256" key="1">
    <source>
        <dbReference type="ARBA" id="ARBA00004323"/>
    </source>
</evidence>
<sequence>MDRLRLLPIDLPAITVNSNGSIKGKASFVRRLAIGFVILAILGLLYVPAYHSAQSPFLGLSETQSPAESFSNSHLIASMAQLPGWSYNTSRNLCVYIHPENTTSILSPTSICSLPPYLLIIICSAVANQEARAAIRNTWANKYNLDNLYNSTVKIAFLLGQSDNDTLNNLIVEENSQYNDIVQERFLDTYNNLTLKSVMMLKWVTSNCDKAKYLMKTDDDMFVNIPLLLQTLHSRTQPETLLGSLICSAKPILDPKNKWYTPKYMYSEKTYPNYLSGTGYVMSMSVASKLYQAALITPLLHLEDVYITGLCARRAKIRPVNHPGFSYVPRRIDPCVLRNAITTHKVNASNMYVIWVKVNDMNVSCSNRTRNDRKTVTLSRSGRNAGYYFKRKTINKCV</sequence>
<evidence type="ECO:0000256" key="7">
    <source>
        <dbReference type="ARBA" id="ARBA00022989"/>
    </source>
</evidence>
<evidence type="ECO:0000256" key="8">
    <source>
        <dbReference type="ARBA" id="ARBA00023034"/>
    </source>
</evidence>
<keyword evidence="6 11" id="KW-0735">Signal-anchor</keyword>
<evidence type="ECO:0000256" key="9">
    <source>
        <dbReference type="ARBA" id="ARBA00023136"/>
    </source>
</evidence>
<comment type="subcellular location">
    <subcellularLocation>
        <location evidence="1 11">Golgi apparatus membrane</location>
        <topology evidence="1 11">Single-pass type II membrane protein</topology>
    </subcellularLocation>
</comment>
<dbReference type="EC" id="2.4.1.-" evidence="11"/>
<evidence type="ECO:0000256" key="11">
    <source>
        <dbReference type="RuleBase" id="RU363063"/>
    </source>
</evidence>
<evidence type="ECO:0000256" key="5">
    <source>
        <dbReference type="ARBA" id="ARBA00022692"/>
    </source>
</evidence>
<keyword evidence="10" id="KW-0325">Glycoprotein</keyword>
<keyword evidence="4" id="KW-0808">Transferase</keyword>
<keyword evidence="8 11" id="KW-0333">Golgi apparatus</keyword>
<evidence type="ECO:0000313" key="13">
    <source>
        <dbReference type="Proteomes" id="UP001497644"/>
    </source>
</evidence>
<keyword evidence="5 11" id="KW-0812">Transmembrane</keyword>
<proteinExistence type="inferred from homology"/>
<evidence type="ECO:0000256" key="10">
    <source>
        <dbReference type="ARBA" id="ARBA00023180"/>
    </source>
</evidence>
<dbReference type="PANTHER" id="PTHR11214">
    <property type="entry name" value="BETA-1,3-N-ACETYLGLUCOSAMINYLTRANSFERASE"/>
    <property type="match status" value="1"/>
</dbReference>
<dbReference type="GO" id="GO:0006493">
    <property type="term" value="P:protein O-linked glycosylation"/>
    <property type="evidence" value="ECO:0007669"/>
    <property type="project" value="TreeGrafter"/>
</dbReference>
<protein>
    <recommendedName>
        <fullName evidence="11">Hexosyltransferase</fullName>
        <ecNumber evidence="11">2.4.1.-</ecNumber>
    </recommendedName>
</protein>
<evidence type="ECO:0000256" key="2">
    <source>
        <dbReference type="ARBA" id="ARBA00008661"/>
    </source>
</evidence>
<keyword evidence="13" id="KW-1185">Reference proteome</keyword>
<dbReference type="GO" id="GO:0016758">
    <property type="term" value="F:hexosyltransferase activity"/>
    <property type="evidence" value="ECO:0007669"/>
    <property type="project" value="InterPro"/>
</dbReference>
<keyword evidence="3 11" id="KW-0328">Glycosyltransferase</keyword>
<dbReference type="Proteomes" id="UP001497644">
    <property type="component" value="Chromosome 6"/>
</dbReference>
<organism evidence="12 13">
    <name type="scientific">Lasius platythorax</name>
    <dbReference type="NCBI Taxonomy" id="488582"/>
    <lineage>
        <taxon>Eukaryota</taxon>
        <taxon>Metazoa</taxon>
        <taxon>Ecdysozoa</taxon>
        <taxon>Arthropoda</taxon>
        <taxon>Hexapoda</taxon>
        <taxon>Insecta</taxon>
        <taxon>Pterygota</taxon>
        <taxon>Neoptera</taxon>
        <taxon>Endopterygota</taxon>
        <taxon>Hymenoptera</taxon>
        <taxon>Apocrita</taxon>
        <taxon>Aculeata</taxon>
        <taxon>Formicoidea</taxon>
        <taxon>Formicidae</taxon>
        <taxon>Formicinae</taxon>
        <taxon>Lasius</taxon>
        <taxon>Lasius</taxon>
    </lineage>
</organism>
<gene>
    <name evidence="12" type="ORF">LPLAT_LOCUS11122</name>
</gene>
<evidence type="ECO:0000313" key="12">
    <source>
        <dbReference type="EMBL" id="CAL1685690.1"/>
    </source>
</evidence>
<dbReference type="InterPro" id="IPR002659">
    <property type="entry name" value="Glyco_trans_31"/>
</dbReference>
<accession>A0AAV2P205</accession>
<name>A0AAV2P205_9HYME</name>
<evidence type="ECO:0000256" key="3">
    <source>
        <dbReference type="ARBA" id="ARBA00022676"/>
    </source>
</evidence>
<dbReference type="AlphaFoldDB" id="A0AAV2P205"/>
<dbReference type="Pfam" id="PF01762">
    <property type="entry name" value="Galactosyl_T"/>
    <property type="match status" value="1"/>
</dbReference>
<evidence type="ECO:0000256" key="4">
    <source>
        <dbReference type="ARBA" id="ARBA00022679"/>
    </source>
</evidence>
<dbReference type="GO" id="GO:0000139">
    <property type="term" value="C:Golgi membrane"/>
    <property type="evidence" value="ECO:0007669"/>
    <property type="project" value="UniProtKB-SubCell"/>
</dbReference>
<keyword evidence="7 11" id="KW-1133">Transmembrane helix</keyword>
<comment type="similarity">
    <text evidence="2 11">Belongs to the glycosyltransferase 31 family.</text>
</comment>
<feature type="transmembrane region" description="Helical" evidence="11">
    <location>
        <begin position="32"/>
        <end position="51"/>
    </location>
</feature>
<reference evidence="12" key="1">
    <citation type="submission" date="2024-04" db="EMBL/GenBank/DDBJ databases">
        <authorList>
            <consortium name="Molecular Ecology Group"/>
        </authorList>
    </citation>
    <scope>NUCLEOTIDE SEQUENCE</scope>
</reference>
<dbReference type="FunFam" id="3.90.550.50:FF:000001">
    <property type="entry name" value="Hexosyltransferase"/>
    <property type="match status" value="1"/>
</dbReference>
<evidence type="ECO:0000256" key="6">
    <source>
        <dbReference type="ARBA" id="ARBA00022968"/>
    </source>
</evidence>
<dbReference type="EMBL" id="OZ034829">
    <property type="protein sequence ID" value="CAL1685690.1"/>
    <property type="molecule type" value="Genomic_DNA"/>
</dbReference>
<dbReference type="PANTHER" id="PTHR11214:SF314">
    <property type="entry name" value="HEXOSYLTRANSFERASE"/>
    <property type="match status" value="1"/>
</dbReference>
<keyword evidence="9 11" id="KW-0472">Membrane</keyword>
<dbReference type="Gene3D" id="3.90.550.50">
    <property type="match status" value="1"/>
</dbReference>